<protein>
    <submittedName>
        <fullName evidence="2">Uncharacterized protein</fullName>
    </submittedName>
</protein>
<feature type="region of interest" description="Disordered" evidence="1">
    <location>
        <begin position="67"/>
        <end position="86"/>
    </location>
</feature>
<dbReference type="EMBL" id="BGPR01012675">
    <property type="protein sequence ID" value="GBN57137.1"/>
    <property type="molecule type" value="Genomic_DNA"/>
</dbReference>
<organism evidence="2 3">
    <name type="scientific">Araneus ventricosus</name>
    <name type="common">Orbweaver spider</name>
    <name type="synonym">Epeira ventricosa</name>
    <dbReference type="NCBI Taxonomy" id="182803"/>
    <lineage>
        <taxon>Eukaryota</taxon>
        <taxon>Metazoa</taxon>
        <taxon>Ecdysozoa</taxon>
        <taxon>Arthropoda</taxon>
        <taxon>Chelicerata</taxon>
        <taxon>Arachnida</taxon>
        <taxon>Araneae</taxon>
        <taxon>Araneomorphae</taxon>
        <taxon>Entelegynae</taxon>
        <taxon>Araneoidea</taxon>
        <taxon>Araneidae</taxon>
        <taxon>Araneus</taxon>
    </lineage>
</organism>
<proteinExistence type="predicted"/>
<sequence>MSNKRYVAPPGIAGSNRGQNEFEVFVHTWLGRQSVVLWALLTRVQISAGIVVARQCFQIPGMRRNHTVSHPHQAEETHTMDGSSDPTFRLISSFC</sequence>
<evidence type="ECO:0000313" key="3">
    <source>
        <dbReference type="Proteomes" id="UP000499080"/>
    </source>
</evidence>
<evidence type="ECO:0000313" key="2">
    <source>
        <dbReference type="EMBL" id="GBN57137.1"/>
    </source>
</evidence>
<keyword evidence="3" id="KW-1185">Reference proteome</keyword>
<dbReference type="Proteomes" id="UP000499080">
    <property type="component" value="Unassembled WGS sequence"/>
</dbReference>
<dbReference type="AlphaFoldDB" id="A0A4Y2Q3J5"/>
<reference evidence="2 3" key="1">
    <citation type="journal article" date="2019" name="Sci. Rep.">
        <title>Orb-weaving spider Araneus ventricosus genome elucidates the spidroin gene catalogue.</title>
        <authorList>
            <person name="Kono N."/>
            <person name="Nakamura H."/>
            <person name="Ohtoshi R."/>
            <person name="Moran D.A.P."/>
            <person name="Shinohara A."/>
            <person name="Yoshida Y."/>
            <person name="Fujiwara M."/>
            <person name="Mori M."/>
            <person name="Tomita M."/>
            <person name="Arakawa K."/>
        </authorList>
    </citation>
    <scope>NUCLEOTIDE SEQUENCE [LARGE SCALE GENOMIC DNA]</scope>
</reference>
<evidence type="ECO:0000256" key="1">
    <source>
        <dbReference type="SAM" id="MobiDB-lite"/>
    </source>
</evidence>
<accession>A0A4Y2Q3J5</accession>
<comment type="caution">
    <text evidence="2">The sequence shown here is derived from an EMBL/GenBank/DDBJ whole genome shotgun (WGS) entry which is preliminary data.</text>
</comment>
<gene>
    <name evidence="2" type="ORF">AVEN_182159_1</name>
</gene>
<name>A0A4Y2Q3J5_ARAVE</name>